<dbReference type="GO" id="GO:0090589">
    <property type="term" value="F:protein-phosphocysteine-trehalose phosphotransferase system transporter activity"/>
    <property type="evidence" value="ECO:0007669"/>
    <property type="project" value="TreeGrafter"/>
</dbReference>
<reference evidence="2" key="1">
    <citation type="submission" date="2020-07" db="EMBL/GenBank/DDBJ databases">
        <authorList>
            <person name="Partida-Martinez L."/>
            <person name="Huntemann M."/>
            <person name="Clum A."/>
            <person name="Wang J."/>
            <person name="Palaniappan K."/>
            <person name="Ritter S."/>
            <person name="Chen I.-M."/>
            <person name="Stamatis D."/>
            <person name="Reddy T."/>
            <person name="O'Malley R."/>
            <person name="Daum C."/>
            <person name="Shapiro N."/>
            <person name="Ivanova N."/>
            <person name="Kyrpides N."/>
            <person name="Woyke T."/>
        </authorList>
    </citation>
    <scope>NUCLEOTIDE SEQUENCE [LARGE SCALE GENOMIC DNA]</scope>
    <source>
        <strain evidence="2">AT2.8</strain>
    </source>
</reference>
<dbReference type="AlphaFoldDB" id="A0A852TGF9"/>
<dbReference type="GO" id="GO:0005886">
    <property type="term" value="C:plasma membrane"/>
    <property type="evidence" value="ECO:0007669"/>
    <property type="project" value="TreeGrafter"/>
</dbReference>
<organism evidence="1 2">
    <name type="scientific">Neobacillus niacini</name>
    <dbReference type="NCBI Taxonomy" id="86668"/>
    <lineage>
        <taxon>Bacteria</taxon>
        <taxon>Bacillati</taxon>
        <taxon>Bacillota</taxon>
        <taxon>Bacilli</taxon>
        <taxon>Bacillales</taxon>
        <taxon>Bacillaceae</taxon>
        <taxon>Neobacillus</taxon>
    </lineage>
</organism>
<evidence type="ECO:0000313" key="2">
    <source>
        <dbReference type="Proteomes" id="UP000548423"/>
    </source>
</evidence>
<dbReference type="GO" id="GO:0015771">
    <property type="term" value="P:trehalose transport"/>
    <property type="evidence" value="ECO:0007669"/>
    <property type="project" value="TreeGrafter"/>
</dbReference>
<gene>
    <name evidence="1" type="ORF">F4694_004734</name>
</gene>
<reference evidence="2" key="2">
    <citation type="submission" date="2020-08" db="EMBL/GenBank/DDBJ databases">
        <title>The Agave Microbiome: Exploring the role of microbial communities in plant adaptations to desert environments.</title>
        <authorList>
            <person name="Partida-Martinez L.P."/>
        </authorList>
    </citation>
    <scope>NUCLEOTIDE SEQUENCE [LARGE SCALE GENOMIC DNA]</scope>
    <source>
        <strain evidence="2">AT2.8</strain>
    </source>
</reference>
<evidence type="ECO:0000313" key="1">
    <source>
        <dbReference type="EMBL" id="NYE07893.1"/>
    </source>
</evidence>
<dbReference type="PANTHER" id="PTHR30175:SF1">
    <property type="entry name" value="PTS SYSTEM ARBUTIN-, CELLOBIOSE-, AND SALICIN-SPECIFIC EIIBC COMPONENT-RELATED"/>
    <property type="match status" value="1"/>
</dbReference>
<dbReference type="Proteomes" id="UP000548423">
    <property type="component" value="Unassembled WGS sequence"/>
</dbReference>
<dbReference type="EMBL" id="JACCBX010000011">
    <property type="protein sequence ID" value="NYE07893.1"/>
    <property type="molecule type" value="Genomic_DNA"/>
</dbReference>
<accession>A0A852TGF9</accession>
<sequence>MQSGGQYQVVIGNHVPEVYKEVVAIGGISAEKKTEEEESEGNALSRLIDIITGIFTPILSG</sequence>
<dbReference type="InterPro" id="IPR050558">
    <property type="entry name" value="PTS_Sugar-Specific_Components"/>
</dbReference>
<name>A0A852TGF9_9BACI</name>
<proteinExistence type="predicted"/>
<protein>
    <submittedName>
        <fullName evidence="1">MarR family transcription regulator</fullName>
    </submittedName>
</protein>
<dbReference type="PANTHER" id="PTHR30175">
    <property type="entry name" value="PHOSPHOTRANSFERASE SYSTEM TRANSPORT PROTEIN"/>
    <property type="match status" value="1"/>
</dbReference>
<dbReference type="GO" id="GO:0009401">
    <property type="term" value="P:phosphoenolpyruvate-dependent sugar phosphotransferase system"/>
    <property type="evidence" value="ECO:0007669"/>
    <property type="project" value="TreeGrafter"/>
</dbReference>
<comment type="caution">
    <text evidence="1">The sequence shown here is derived from an EMBL/GenBank/DDBJ whole genome shotgun (WGS) entry which is preliminary data.</text>
</comment>